<dbReference type="PROSITE" id="PS01318">
    <property type="entry name" value="TSAA_1"/>
    <property type="match status" value="1"/>
</dbReference>
<comment type="caution">
    <text evidence="2">The sequence shown here is derived from an EMBL/GenBank/DDBJ whole genome shotgun (WGS) entry which is preliminary data.</text>
</comment>
<dbReference type="Pfam" id="PF01980">
    <property type="entry name" value="TrmO_N"/>
    <property type="match status" value="1"/>
</dbReference>
<evidence type="ECO:0000259" key="1">
    <source>
        <dbReference type="PROSITE" id="PS51668"/>
    </source>
</evidence>
<dbReference type="InterPro" id="IPR041369">
    <property type="entry name" value="TrmO_C"/>
</dbReference>
<dbReference type="AlphaFoldDB" id="A0AAW4N3J2"/>
<dbReference type="Pfam" id="PF18389">
    <property type="entry name" value="TrmO_C"/>
    <property type="match status" value="1"/>
</dbReference>
<dbReference type="PANTHER" id="PTHR12818">
    <property type="entry name" value="TRNA (ADENINE(37)-N6)-METHYLTRANSFERASE"/>
    <property type="match status" value="1"/>
</dbReference>
<dbReference type="PANTHER" id="PTHR12818:SF0">
    <property type="entry name" value="TRNA (ADENINE(37)-N6)-METHYLTRANSFERASE"/>
    <property type="match status" value="1"/>
</dbReference>
<gene>
    <name evidence="2" type="primary">tsaA</name>
    <name evidence="2" type="ORF">KSW82_11255</name>
</gene>
<feature type="domain" description="TsaA-like" evidence="1">
    <location>
        <begin position="3"/>
        <end position="145"/>
    </location>
</feature>
<dbReference type="NCBIfam" id="TIGR00104">
    <property type="entry name" value="tRNA_TsaA"/>
    <property type="match status" value="1"/>
</dbReference>
<dbReference type="InterPro" id="IPR023370">
    <property type="entry name" value="TrmO-like_N"/>
</dbReference>
<sequence>MEIKPIAYFRSPFSSKFGIPKQAGLVAGLEGQIVFEPEFRNPDALRGMEGFDFLWLIWEFSANRHKANSPVVRPPVLGGNEKVGVFATRSPFRPNNIGLSSVRISHIDWETPRGPVIYVKGADLMDMTPIFDIKPYVVYADSHPDARSGFVDNRKWKKLDVEISEEVERYLLLQGLAAEKIEVLKDVLAQDPRPHYQKNPHKVYGMPYEGLDIHFTVCDQTLTVVK</sequence>
<protein>
    <submittedName>
        <fullName evidence="2">tRNA (N6-threonylcarbamoyladenosine(37)-N6)-methyltransferase TrmO</fullName>
    </submittedName>
</protein>
<evidence type="ECO:0000313" key="3">
    <source>
        <dbReference type="Proteomes" id="UP001196765"/>
    </source>
</evidence>
<evidence type="ECO:0000313" key="2">
    <source>
        <dbReference type="EMBL" id="MBV3388313.1"/>
    </source>
</evidence>
<accession>A0AAW4N3J2</accession>
<dbReference type="CDD" id="cd09281">
    <property type="entry name" value="UPF0066"/>
    <property type="match status" value="1"/>
</dbReference>
<dbReference type="InterPro" id="IPR023368">
    <property type="entry name" value="UPF0066_cons_site"/>
</dbReference>
<dbReference type="RefSeq" id="WP_217744726.1">
    <property type="nucleotide sequence ID" value="NZ_JAHOEI010000046.1"/>
</dbReference>
<proteinExistence type="predicted"/>
<dbReference type="EMBL" id="JAHOEI010000046">
    <property type="protein sequence ID" value="MBV3388313.1"/>
    <property type="molecule type" value="Genomic_DNA"/>
</dbReference>
<dbReference type="PROSITE" id="PS51668">
    <property type="entry name" value="TSAA_2"/>
    <property type="match status" value="1"/>
</dbReference>
<organism evidence="2 3">
    <name type="scientific">Segatella copri</name>
    <dbReference type="NCBI Taxonomy" id="165179"/>
    <lineage>
        <taxon>Bacteria</taxon>
        <taxon>Pseudomonadati</taxon>
        <taxon>Bacteroidota</taxon>
        <taxon>Bacteroidia</taxon>
        <taxon>Bacteroidales</taxon>
        <taxon>Prevotellaceae</taxon>
        <taxon>Segatella</taxon>
    </lineage>
</organism>
<dbReference type="InterPro" id="IPR040372">
    <property type="entry name" value="YaeB-like"/>
</dbReference>
<reference evidence="2" key="1">
    <citation type="submission" date="2021-06" db="EMBL/GenBank/DDBJ databases">
        <title>Collection of gut derived symbiotic bacterial strains cultured from healthy donors.</title>
        <authorList>
            <person name="Lin H."/>
            <person name="Littmann E."/>
            <person name="Pamer E.G."/>
        </authorList>
    </citation>
    <scope>NUCLEOTIDE SEQUENCE</scope>
    <source>
        <strain evidence="2">MSK.21.74</strain>
    </source>
</reference>
<name>A0AAW4N3J2_9BACT</name>
<dbReference type="Proteomes" id="UP001196765">
    <property type="component" value="Unassembled WGS sequence"/>
</dbReference>